<comment type="subcellular location">
    <subcellularLocation>
        <location evidence="1">Endomembrane system</location>
        <topology evidence="1">Multi-pass membrane protein</topology>
    </subcellularLocation>
    <subcellularLocation>
        <location evidence="7">Endoplasmic reticulum membrane</location>
    </subcellularLocation>
</comment>
<feature type="transmembrane region" description="Helical" evidence="8">
    <location>
        <begin position="216"/>
        <end position="239"/>
    </location>
</feature>
<dbReference type="InterPro" id="IPR006685">
    <property type="entry name" value="MscS_channel_2nd"/>
</dbReference>
<keyword evidence="7" id="KW-0256">Endoplasmic reticulum</keyword>
<comment type="similarity">
    <text evidence="2 7">Belongs to the MscS (TC 1.A.23) family.</text>
</comment>
<dbReference type="SUPFAM" id="SSF47473">
    <property type="entry name" value="EF-hand"/>
    <property type="match status" value="1"/>
</dbReference>
<evidence type="ECO:0000256" key="5">
    <source>
        <dbReference type="ARBA" id="ARBA00022989"/>
    </source>
</evidence>
<evidence type="ECO:0000256" key="3">
    <source>
        <dbReference type="ARBA" id="ARBA00022692"/>
    </source>
</evidence>
<evidence type="ECO:0000259" key="9">
    <source>
        <dbReference type="PROSITE" id="PS50222"/>
    </source>
</evidence>
<evidence type="ECO:0000256" key="2">
    <source>
        <dbReference type="ARBA" id="ARBA00008017"/>
    </source>
</evidence>
<keyword evidence="11" id="KW-1185">Reference proteome</keyword>
<dbReference type="Gene3D" id="1.10.238.10">
    <property type="entry name" value="EF-hand"/>
    <property type="match status" value="1"/>
</dbReference>
<dbReference type="InterPro" id="IPR023408">
    <property type="entry name" value="MscS_beta-dom_sf"/>
</dbReference>
<feature type="transmembrane region" description="Helical" evidence="8">
    <location>
        <begin position="445"/>
        <end position="462"/>
    </location>
</feature>
<dbReference type="GO" id="GO:0006874">
    <property type="term" value="P:intracellular calcium ion homeostasis"/>
    <property type="evidence" value="ECO:0007669"/>
    <property type="project" value="TreeGrafter"/>
</dbReference>
<feature type="domain" description="EF-hand" evidence="9">
    <location>
        <begin position="389"/>
        <end position="424"/>
    </location>
</feature>
<dbReference type="SUPFAM" id="SSF50182">
    <property type="entry name" value="Sm-like ribonucleoproteins"/>
    <property type="match status" value="1"/>
</dbReference>
<feature type="transmembrane region" description="Helical" evidence="8">
    <location>
        <begin position="90"/>
        <end position="111"/>
    </location>
</feature>
<dbReference type="PROSITE" id="PS50222">
    <property type="entry name" value="EF_HAND_2"/>
    <property type="match status" value="1"/>
</dbReference>
<dbReference type="InterPro" id="IPR010920">
    <property type="entry name" value="LSM_dom_sf"/>
</dbReference>
<dbReference type="InterPro" id="IPR002048">
    <property type="entry name" value="EF_hand_dom"/>
</dbReference>
<keyword evidence="5 8" id="KW-1133">Transmembrane helix</keyword>
<dbReference type="EMBL" id="JAFJYH010000052">
    <property type="protein sequence ID" value="KAG4422216.1"/>
    <property type="molecule type" value="Genomic_DNA"/>
</dbReference>
<evidence type="ECO:0000256" key="6">
    <source>
        <dbReference type="ARBA" id="ARBA00023136"/>
    </source>
</evidence>
<sequence>MSSTDTIVHILPPLAAPPQEDKIYKSKNVTVNTQEVTDRPVLRRDNTGLRNFLADSQNDQNVGYDGEVDTLRRLGRFYNWILTFSVVTRYAFYILPVATLLAIPLSIFATIHSESNIKGIKMMGLFVWLEIVWSSLWIAKLCSKTLPRAFRLCCGVISAGTRKHSLMIKALEVPLSIVFWVIACWASIPVIAAFNPETDVTVLGSNVHWIRSLQKGFLASVPVACVFLVEKAVIEFITVNYHRTQFSARIQESKRRMHLFELLYEASTILFAPYCPKFADEDYIINTSLLSTVGKEIQNVTDLQTGTPIRIFDNLGRLGTGVTSVFGNIVSEVTGTQRADSKSPHAVVSWALERRPASEALARRVFNSLVAEGNDALYQKDIERVLGPDNHHEAEEIFHALDKDANGDVSLEEMTMMVIELGEGRRAMTKSLHDVDRAIKALDRILMCVVLVGAGLIYGTFFSENFFKNMSLYTTSLMSFSFAFAGTVQEFTGSCIFLFVKHPYDVGDRVEINNVDLIVEHISLLYTVFRRVDSQRKVQIPNIVNNGNWIENISRSQAMSEHFSLAISAGTTFEEIENLTDELKSFVTADENRRDYKSDLDVEVANVGDMSKLELKINLGYKSNWSNEKLRVARRSKFMCALLATLRKVQINAPGGGDVAIGDASRPAYSVSVSDEEARISRMKYLDEKDSHKYVKDKGI</sequence>
<dbReference type="PANTHER" id="PTHR31323">
    <property type="entry name" value="MECHANOSENSITIVE ION CHANNEL PROTEIN MSY2"/>
    <property type="match status" value="1"/>
</dbReference>
<dbReference type="PANTHER" id="PTHR31323:SF14">
    <property type="entry name" value="MECHANOSENSITIVE ION CHANNEL PROTEIN MSY2"/>
    <property type="match status" value="1"/>
</dbReference>
<gene>
    <name evidence="10" type="ORF">IFR04_004596</name>
</gene>
<dbReference type="PIRSF" id="PIRSF017209">
    <property type="entry name" value="Memb_At2g17000_prd"/>
    <property type="match status" value="1"/>
</dbReference>
<accession>A0A8H7WCB8</accession>
<dbReference type="GO" id="GO:0005262">
    <property type="term" value="F:calcium channel activity"/>
    <property type="evidence" value="ECO:0007669"/>
    <property type="project" value="TreeGrafter"/>
</dbReference>
<evidence type="ECO:0000256" key="8">
    <source>
        <dbReference type="SAM" id="Phobius"/>
    </source>
</evidence>
<dbReference type="Pfam" id="PF00924">
    <property type="entry name" value="MS_channel_2nd"/>
    <property type="match status" value="1"/>
</dbReference>
<organism evidence="10 11">
    <name type="scientific">Cadophora malorum</name>
    <dbReference type="NCBI Taxonomy" id="108018"/>
    <lineage>
        <taxon>Eukaryota</taxon>
        <taxon>Fungi</taxon>
        <taxon>Dikarya</taxon>
        <taxon>Ascomycota</taxon>
        <taxon>Pezizomycotina</taxon>
        <taxon>Leotiomycetes</taxon>
        <taxon>Helotiales</taxon>
        <taxon>Ploettnerulaceae</taxon>
        <taxon>Cadophora</taxon>
    </lineage>
</organism>
<dbReference type="GO" id="GO:0005789">
    <property type="term" value="C:endoplasmic reticulum membrane"/>
    <property type="evidence" value="ECO:0007669"/>
    <property type="project" value="UniProtKB-SubCell"/>
</dbReference>
<dbReference type="GO" id="GO:0005509">
    <property type="term" value="F:calcium ion binding"/>
    <property type="evidence" value="ECO:0007669"/>
    <property type="project" value="InterPro"/>
</dbReference>
<feature type="transmembrane region" description="Helical" evidence="8">
    <location>
        <begin position="173"/>
        <end position="196"/>
    </location>
</feature>
<evidence type="ECO:0000256" key="1">
    <source>
        <dbReference type="ARBA" id="ARBA00004127"/>
    </source>
</evidence>
<feature type="transmembrane region" description="Helical" evidence="8">
    <location>
        <begin position="482"/>
        <end position="500"/>
    </location>
</feature>
<name>A0A8H7WCB8_9HELO</name>
<evidence type="ECO:0000256" key="7">
    <source>
        <dbReference type="PIRNR" id="PIRNR017209"/>
    </source>
</evidence>
<keyword evidence="6 7" id="KW-0472">Membrane</keyword>
<evidence type="ECO:0000256" key="4">
    <source>
        <dbReference type="ARBA" id="ARBA00022837"/>
    </source>
</evidence>
<dbReference type="InterPro" id="IPR011992">
    <property type="entry name" value="EF-hand-dom_pair"/>
</dbReference>
<evidence type="ECO:0000313" key="10">
    <source>
        <dbReference type="EMBL" id="KAG4422216.1"/>
    </source>
</evidence>
<evidence type="ECO:0000313" key="11">
    <source>
        <dbReference type="Proteomes" id="UP000664132"/>
    </source>
</evidence>
<comment type="caution">
    <text evidence="10">The sequence shown here is derived from an EMBL/GenBank/DDBJ whole genome shotgun (WGS) entry which is preliminary data.</text>
</comment>
<protein>
    <recommendedName>
        <fullName evidence="7">Mechanosensitive ion channel protein</fullName>
    </recommendedName>
</protein>
<keyword evidence="4" id="KW-0106">Calcium</keyword>
<keyword evidence="3 8" id="KW-0812">Transmembrane</keyword>
<dbReference type="Pfam" id="PF25886">
    <property type="entry name" value="Msy1"/>
    <property type="match status" value="1"/>
</dbReference>
<feature type="transmembrane region" description="Helical" evidence="8">
    <location>
        <begin position="123"/>
        <end position="142"/>
    </location>
</feature>
<dbReference type="PROSITE" id="PS00018">
    <property type="entry name" value="EF_HAND_1"/>
    <property type="match status" value="1"/>
</dbReference>
<dbReference type="Gene3D" id="2.30.30.60">
    <property type="match status" value="1"/>
</dbReference>
<dbReference type="InterPro" id="IPR016688">
    <property type="entry name" value="MscS-like_plants/fungi"/>
</dbReference>
<dbReference type="AlphaFoldDB" id="A0A8H7WCB8"/>
<proteinExistence type="inferred from homology"/>
<reference evidence="10" key="1">
    <citation type="submission" date="2021-02" db="EMBL/GenBank/DDBJ databases">
        <title>Genome sequence Cadophora malorum strain M34.</title>
        <authorList>
            <person name="Stefanovic E."/>
            <person name="Vu D."/>
            <person name="Scully C."/>
            <person name="Dijksterhuis J."/>
            <person name="Roader J."/>
            <person name="Houbraken J."/>
        </authorList>
    </citation>
    <scope>NUCLEOTIDE SEQUENCE</scope>
    <source>
        <strain evidence="10">M34</strain>
    </source>
</reference>
<dbReference type="InterPro" id="IPR058650">
    <property type="entry name" value="Msy1/2-like"/>
</dbReference>
<dbReference type="Proteomes" id="UP000664132">
    <property type="component" value="Unassembled WGS sequence"/>
</dbReference>
<dbReference type="OrthoDB" id="544685at2759"/>
<dbReference type="InterPro" id="IPR018247">
    <property type="entry name" value="EF_Hand_1_Ca_BS"/>
</dbReference>